<dbReference type="Proteomes" id="UP001732720">
    <property type="component" value="Chromosome 1"/>
</dbReference>
<reference evidence="2" key="1">
    <citation type="submission" date="2025-08" db="UniProtKB">
        <authorList>
            <consortium name="RefSeq"/>
        </authorList>
    </citation>
    <scope>IDENTIFICATION</scope>
</reference>
<proteinExistence type="predicted"/>
<accession>A0AC58MZJ5</accession>
<evidence type="ECO:0000313" key="1">
    <source>
        <dbReference type="Proteomes" id="UP001732720"/>
    </source>
</evidence>
<sequence length="194" mass="21438">METAERTQSAESGAPKPGRVGRPLPRVPDGQAQRSDAESGYSSSTRSKHPSQALLLTSPAPPLRSPPHAWAQMLLGFGGFSLVGLTTPPHRLCSPSRRSARFWRPWVKAPGEKEEGTPHRAVEAMPNGPGMTGASGKLCQYRHPVRLFWPKSKCYDYLYQEAEALLKNFPIQATISFYEDSDSEDEIEELTCEN</sequence>
<keyword evidence="1" id="KW-1185">Reference proteome</keyword>
<protein>
    <submittedName>
        <fullName evidence="2">Protein ripply2 isoform X1</fullName>
    </submittedName>
</protein>
<dbReference type="RefSeq" id="XP_073934836.1">
    <property type="nucleotide sequence ID" value="XM_074078735.1"/>
</dbReference>
<gene>
    <name evidence="2" type="primary">Ripply2</name>
</gene>
<organism evidence="1 2">
    <name type="scientific">Castor canadensis</name>
    <name type="common">American beaver</name>
    <dbReference type="NCBI Taxonomy" id="51338"/>
    <lineage>
        <taxon>Eukaryota</taxon>
        <taxon>Metazoa</taxon>
        <taxon>Chordata</taxon>
        <taxon>Craniata</taxon>
        <taxon>Vertebrata</taxon>
        <taxon>Euteleostomi</taxon>
        <taxon>Mammalia</taxon>
        <taxon>Eutheria</taxon>
        <taxon>Euarchontoglires</taxon>
        <taxon>Glires</taxon>
        <taxon>Rodentia</taxon>
        <taxon>Castorimorpha</taxon>
        <taxon>Castoridae</taxon>
        <taxon>Castor</taxon>
    </lineage>
</organism>
<evidence type="ECO:0000313" key="2">
    <source>
        <dbReference type="RefSeq" id="XP_073934836.1"/>
    </source>
</evidence>
<name>A0AC58MZJ5_CASCN</name>